<evidence type="ECO:0000256" key="10">
    <source>
        <dbReference type="ARBA" id="ARBA00023163"/>
    </source>
</evidence>
<evidence type="ECO:0000256" key="4">
    <source>
        <dbReference type="ARBA" id="ARBA00022723"/>
    </source>
</evidence>
<dbReference type="InterPro" id="IPR035451">
    <property type="entry name" value="Ada-like_dom_sf"/>
</dbReference>
<dbReference type="Pfam" id="PF12833">
    <property type="entry name" value="HTH_18"/>
    <property type="match status" value="1"/>
</dbReference>
<keyword evidence="4" id="KW-0479">Metal-binding</keyword>
<dbReference type="Pfam" id="PF02805">
    <property type="entry name" value="Ada_Zn_binding"/>
    <property type="match status" value="1"/>
</dbReference>
<evidence type="ECO:0000256" key="3">
    <source>
        <dbReference type="ARBA" id="ARBA00022679"/>
    </source>
</evidence>
<comment type="cofactor">
    <cofactor evidence="1">
        <name>Zn(2+)</name>
        <dbReference type="ChEBI" id="CHEBI:29105"/>
    </cofactor>
</comment>
<dbReference type="GO" id="GO:0032259">
    <property type="term" value="P:methylation"/>
    <property type="evidence" value="ECO:0007669"/>
    <property type="project" value="UniProtKB-KW"/>
</dbReference>
<dbReference type="PROSITE" id="PS00041">
    <property type="entry name" value="HTH_ARAC_FAMILY_1"/>
    <property type="match status" value="1"/>
</dbReference>
<protein>
    <submittedName>
        <fullName evidence="13">Methylphosphotriester-DNA--protein-cysteine methyltransferase family protein</fullName>
    </submittedName>
</protein>
<dbReference type="GO" id="GO:0043565">
    <property type="term" value="F:sequence-specific DNA binding"/>
    <property type="evidence" value="ECO:0007669"/>
    <property type="project" value="InterPro"/>
</dbReference>
<name>A0A4Y8LN62_9BACL</name>
<dbReference type="Gene3D" id="1.10.10.60">
    <property type="entry name" value="Homeodomain-like"/>
    <property type="match status" value="2"/>
</dbReference>
<dbReference type="InterPro" id="IPR009057">
    <property type="entry name" value="Homeodomain-like_sf"/>
</dbReference>
<dbReference type="InterPro" id="IPR004026">
    <property type="entry name" value="Ada_DNA_repair_Zn-bd"/>
</dbReference>
<dbReference type="InterPro" id="IPR018060">
    <property type="entry name" value="HTH_AraC"/>
</dbReference>
<evidence type="ECO:0000256" key="7">
    <source>
        <dbReference type="ARBA" id="ARBA00023015"/>
    </source>
</evidence>
<evidence type="ECO:0000256" key="9">
    <source>
        <dbReference type="ARBA" id="ARBA00023159"/>
    </source>
</evidence>
<proteinExistence type="predicted"/>
<evidence type="ECO:0000259" key="12">
    <source>
        <dbReference type="PROSITE" id="PS01124"/>
    </source>
</evidence>
<dbReference type="InterPro" id="IPR018062">
    <property type="entry name" value="HTH_AraC-typ_CS"/>
</dbReference>
<evidence type="ECO:0000256" key="6">
    <source>
        <dbReference type="ARBA" id="ARBA00022833"/>
    </source>
</evidence>
<dbReference type="SUPFAM" id="SSF46689">
    <property type="entry name" value="Homeodomain-like"/>
    <property type="match status" value="2"/>
</dbReference>
<keyword evidence="10" id="KW-0804">Transcription</keyword>
<keyword evidence="7" id="KW-0805">Transcription regulation</keyword>
<keyword evidence="6" id="KW-0862">Zinc</keyword>
<dbReference type="PIRSF" id="PIRSF000408">
    <property type="entry name" value="Alkyltransferas_AdaA"/>
    <property type="match status" value="1"/>
</dbReference>
<dbReference type="PRINTS" id="PR00032">
    <property type="entry name" value="HTHARAC"/>
</dbReference>
<dbReference type="EMBL" id="SOMN01000053">
    <property type="protein sequence ID" value="TFE19646.1"/>
    <property type="molecule type" value="Genomic_DNA"/>
</dbReference>
<dbReference type="PANTHER" id="PTHR43280:SF28">
    <property type="entry name" value="HTH-TYPE TRANSCRIPTIONAL ACTIVATOR RHAS"/>
    <property type="match status" value="1"/>
</dbReference>
<keyword evidence="5" id="KW-0227">DNA damage</keyword>
<dbReference type="SUPFAM" id="SSF57884">
    <property type="entry name" value="Ada DNA repair protein, N-terminal domain (N-Ada 10)"/>
    <property type="match status" value="1"/>
</dbReference>
<evidence type="ECO:0000256" key="1">
    <source>
        <dbReference type="ARBA" id="ARBA00001947"/>
    </source>
</evidence>
<gene>
    <name evidence="13" type="ORF">E2980_22435</name>
</gene>
<dbReference type="GO" id="GO:0006281">
    <property type="term" value="P:DNA repair"/>
    <property type="evidence" value="ECO:0007669"/>
    <property type="project" value="UniProtKB-KW"/>
</dbReference>
<dbReference type="InterPro" id="IPR016220">
    <property type="entry name" value="Me-P-triester_DNA_alkyl-Trfase"/>
</dbReference>
<dbReference type="SMART" id="SM00342">
    <property type="entry name" value="HTH_ARAC"/>
    <property type="match status" value="1"/>
</dbReference>
<keyword evidence="14" id="KW-1185">Reference proteome</keyword>
<dbReference type="InterPro" id="IPR020449">
    <property type="entry name" value="Tscrpt_reg_AraC-type_HTH"/>
</dbReference>
<dbReference type="OrthoDB" id="9802228at2"/>
<evidence type="ECO:0000313" key="14">
    <source>
        <dbReference type="Proteomes" id="UP000297900"/>
    </source>
</evidence>
<dbReference type="RefSeq" id="WP_135154487.1">
    <property type="nucleotide sequence ID" value="NZ_SOMN01000053.1"/>
</dbReference>
<evidence type="ECO:0000256" key="5">
    <source>
        <dbReference type="ARBA" id="ARBA00022763"/>
    </source>
</evidence>
<evidence type="ECO:0000256" key="8">
    <source>
        <dbReference type="ARBA" id="ARBA00023125"/>
    </source>
</evidence>
<dbReference type="PROSITE" id="PS01124">
    <property type="entry name" value="HTH_ARAC_FAMILY_2"/>
    <property type="match status" value="1"/>
</dbReference>
<dbReference type="AlphaFoldDB" id="A0A4Y8LN62"/>
<keyword evidence="2 13" id="KW-0489">Methyltransferase</keyword>
<reference evidence="13 14" key="1">
    <citation type="submission" date="2019-03" db="EMBL/GenBank/DDBJ databases">
        <title>Cohnella endophytica sp. nov., a novel endophytic bacterium isolated from bark of Sonneratia apetala.</title>
        <authorList>
            <person name="Tuo L."/>
        </authorList>
    </citation>
    <scope>NUCLEOTIDE SEQUENCE [LARGE SCALE GENOMIC DNA]</scope>
    <source>
        <strain evidence="13 14">CCTCC AB 208254</strain>
    </source>
</reference>
<evidence type="ECO:0000313" key="13">
    <source>
        <dbReference type="EMBL" id="TFE19646.1"/>
    </source>
</evidence>
<dbReference type="PANTHER" id="PTHR43280">
    <property type="entry name" value="ARAC-FAMILY TRANSCRIPTIONAL REGULATOR"/>
    <property type="match status" value="1"/>
</dbReference>
<dbReference type="Gene3D" id="3.40.10.10">
    <property type="entry name" value="DNA Methylphosphotriester Repair Domain"/>
    <property type="match status" value="1"/>
</dbReference>
<keyword evidence="9" id="KW-0010">Activator</keyword>
<sequence length="184" mass="20858">MNDEYWKAIVLSDEAYDGKFYYGVVTTGIFCRPSCKSRVPVKTNVKVFENSVQAQSEKFRPCKRCKPDGGRMPIEEWVSQMASVIESRYAEDLTLGKLADIFHGSPYHLQRTFKRIQGVSPSEYLLRTRIAKAKQLLASTDLSMMDIALSVGIANTSHFSTQFLRRTGMTPTQYRNAERALVGQ</sequence>
<dbReference type="GO" id="GO:0008270">
    <property type="term" value="F:zinc ion binding"/>
    <property type="evidence" value="ECO:0007669"/>
    <property type="project" value="InterPro"/>
</dbReference>
<keyword evidence="3 13" id="KW-0808">Transferase</keyword>
<keyword evidence="8" id="KW-0238">DNA-binding</keyword>
<evidence type="ECO:0000256" key="2">
    <source>
        <dbReference type="ARBA" id="ARBA00022603"/>
    </source>
</evidence>
<dbReference type="GO" id="GO:0008168">
    <property type="term" value="F:methyltransferase activity"/>
    <property type="evidence" value="ECO:0007669"/>
    <property type="project" value="UniProtKB-KW"/>
</dbReference>
<accession>A0A4Y8LN62</accession>
<evidence type="ECO:0000256" key="11">
    <source>
        <dbReference type="ARBA" id="ARBA00023204"/>
    </source>
</evidence>
<organism evidence="13 14">
    <name type="scientific">Cohnella luojiensis</name>
    <dbReference type="NCBI Taxonomy" id="652876"/>
    <lineage>
        <taxon>Bacteria</taxon>
        <taxon>Bacillati</taxon>
        <taxon>Bacillota</taxon>
        <taxon>Bacilli</taxon>
        <taxon>Bacillales</taxon>
        <taxon>Paenibacillaceae</taxon>
        <taxon>Cohnella</taxon>
    </lineage>
</organism>
<dbReference type="Proteomes" id="UP000297900">
    <property type="component" value="Unassembled WGS sequence"/>
</dbReference>
<keyword evidence="11" id="KW-0234">DNA repair</keyword>
<feature type="domain" description="HTH araC/xylS-type" evidence="12">
    <location>
        <begin position="79"/>
        <end position="177"/>
    </location>
</feature>
<comment type="caution">
    <text evidence="13">The sequence shown here is derived from an EMBL/GenBank/DDBJ whole genome shotgun (WGS) entry which is preliminary data.</text>
</comment>
<dbReference type="GO" id="GO:0003700">
    <property type="term" value="F:DNA-binding transcription factor activity"/>
    <property type="evidence" value="ECO:0007669"/>
    <property type="project" value="InterPro"/>
</dbReference>